<comment type="caution">
    <text evidence="1">The sequence shown here is derived from an EMBL/GenBank/DDBJ whole genome shotgun (WGS) entry which is preliminary data.</text>
</comment>
<name>A0ACB6ZF20_THEGA</name>
<gene>
    <name evidence="1" type="ORF">BDM02DRAFT_3261312</name>
</gene>
<organism evidence="1 2">
    <name type="scientific">Thelephora ganbajun</name>
    <name type="common">Ganba fungus</name>
    <dbReference type="NCBI Taxonomy" id="370292"/>
    <lineage>
        <taxon>Eukaryota</taxon>
        <taxon>Fungi</taxon>
        <taxon>Dikarya</taxon>
        <taxon>Basidiomycota</taxon>
        <taxon>Agaricomycotina</taxon>
        <taxon>Agaricomycetes</taxon>
        <taxon>Thelephorales</taxon>
        <taxon>Thelephoraceae</taxon>
        <taxon>Thelephora</taxon>
    </lineage>
</organism>
<proteinExistence type="predicted"/>
<dbReference type="Proteomes" id="UP000886501">
    <property type="component" value="Unassembled WGS sequence"/>
</dbReference>
<sequence>MNVRERLEVEDEDERQKRLGQLLMRVDQAGDNTLNAIESSTTLLVDQIGGPVPVEPPTEQLSVLDRVRHFLPQLAESNASLSSRDQQELDIENVSDGGSYYIEMVMDFNLVSSLTYLSQNLGLGVFEYMERGRRSDEGSSASSLSSSMSALDSGDGDGSSSGSSSCSEDSVQLAVRPKKPLPRRATPSITVLSNPENPPGGSSVLTDAADTPPNTISA</sequence>
<keyword evidence="2" id="KW-1185">Reference proteome</keyword>
<protein>
    <submittedName>
        <fullName evidence="1">Uncharacterized protein</fullName>
    </submittedName>
</protein>
<accession>A0ACB6ZF20</accession>
<reference evidence="1" key="2">
    <citation type="journal article" date="2020" name="Nat. Commun.">
        <title>Large-scale genome sequencing of mycorrhizal fungi provides insights into the early evolution of symbiotic traits.</title>
        <authorList>
            <person name="Miyauchi S."/>
            <person name="Kiss E."/>
            <person name="Kuo A."/>
            <person name="Drula E."/>
            <person name="Kohler A."/>
            <person name="Sanchez-Garcia M."/>
            <person name="Morin E."/>
            <person name="Andreopoulos B."/>
            <person name="Barry K.W."/>
            <person name="Bonito G."/>
            <person name="Buee M."/>
            <person name="Carver A."/>
            <person name="Chen C."/>
            <person name="Cichocki N."/>
            <person name="Clum A."/>
            <person name="Culley D."/>
            <person name="Crous P.W."/>
            <person name="Fauchery L."/>
            <person name="Girlanda M."/>
            <person name="Hayes R.D."/>
            <person name="Keri Z."/>
            <person name="LaButti K."/>
            <person name="Lipzen A."/>
            <person name="Lombard V."/>
            <person name="Magnuson J."/>
            <person name="Maillard F."/>
            <person name="Murat C."/>
            <person name="Nolan M."/>
            <person name="Ohm R.A."/>
            <person name="Pangilinan J."/>
            <person name="Pereira M.F."/>
            <person name="Perotto S."/>
            <person name="Peter M."/>
            <person name="Pfister S."/>
            <person name="Riley R."/>
            <person name="Sitrit Y."/>
            <person name="Stielow J.B."/>
            <person name="Szollosi G."/>
            <person name="Zifcakova L."/>
            <person name="Stursova M."/>
            <person name="Spatafora J.W."/>
            <person name="Tedersoo L."/>
            <person name="Vaario L.M."/>
            <person name="Yamada A."/>
            <person name="Yan M."/>
            <person name="Wang P."/>
            <person name="Xu J."/>
            <person name="Bruns T."/>
            <person name="Baldrian P."/>
            <person name="Vilgalys R."/>
            <person name="Dunand C."/>
            <person name="Henrissat B."/>
            <person name="Grigoriev I.V."/>
            <person name="Hibbett D."/>
            <person name="Nagy L.G."/>
            <person name="Martin F.M."/>
        </authorList>
    </citation>
    <scope>NUCLEOTIDE SEQUENCE</scope>
    <source>
        <strain evidence="1">P2</strain>
    </source>
</reference>
<reference evidence="1" key="1">
    <citation type="submission" date="2019-10" db="EMBL/GenBank/DDBJ databases">
        <authorList>
            <consortium name="DOE Joint Genome Institute"/>
            <person name="Kuo A."/>
            <person name="Miyauchi S."/>
            <person name="Kiss E."/>
            <person name="Drula E."/>
            <person name="Kohler A."/>
            <person name="Sanchez-Garcia M."/>
            <person name="Andreopoulos B."/>
            <person name="Barry K.W."/>
            <person name="Bonito G."/>
            <person name="Buee M."/>
            <person name="Carver A."/>
            <person name="Chen C."/>
            <person name="Cichocki N."/>
            <person name="Clum A."/>
            <person name="Culley D."/>
            <person name="Crous P.W."/>
            <person name="Fauchery L."/>
            <person name="Girlanda M."/>
            <person name="Hayes R."/>
            <person name="Keri Z."/>
            <person name="Labutti K."/>
            <person name="Lipzen A."/>
            <person name="Lombard V."/>
            <person name="Magnuson J."/>
            <person name="Maillard F."/>
            <person name="Morin E."/>
            <person name="Murat C."/>
            <person name="Nolan M."/>
            <person name="Ohm R."/>
            <person name="Pangilinan J."/>
            <person name="Pereira M."/>
            <person name="Perotto S."/>
            <person name="Peter M."/>
            <person name="Riley R."/>
            <person name="Sitrit Y."/>
            <person name="Stielow B."/>
            <person name="Szollosi G."/>
            <person name="Zifcakova L."/>
            <person name="Stursova M."/>
            <person name="Spatafora J.W."/>
            <person name="Tedersoo L."/>
            <person name="Vaario L.-M."/>
            <person name="Yamada A."/>
            <person name="Yan M."/>
            <person name="Wang P."/>
            <person name="Xu J."/>
            <person name="Bruns T."/>
            <person name="Baldrian P."/>
            <person name="Vilgalys R."/>
            <person name="Henrissat B."/>
            <person name="Grigoriev I.V."/>
            <person name="Hibbett D."/>
            <person name="Nagy L.G."/>
            <person name="Martin F.M."/>
        </authorList>
    </citation>
    <scope>NUCLEOTIDE SEQUENCE</scope>
    <source>
        <strain evidence="1">P2</strain>
    </source>
</reference>
<dbReference type="EMBL" id="MU118021">
    <property type="protein sequence ID" value="KAF9648011.1"/>
    <property type="molecule type" value="Genomic_DNA"/>
</dbReference>
<evidence type="ECO:0000313" key="2">
    <source>
        <dbReference type="Proteomes" id="UP000886501"/>
    </source>
</evidence>
<evidence type="ECO:0000313" key="1">
    <source>
        <dbReference type="EMBL" id="KAF9648011.1"/>
    </source>
</evidence>